<reference evidence="2" key="1">
    <citation type="submission" date="2023-07" db="EMBL/GenBank/DDBJ databases">
        <title>30 novel species of actinomycetes from the DSMZ collection.</title>
        <authorList>
            <person name="Nouioui I."/>
        </authorList>
    </citation>
    <scope>NUCLEOTIDE SEQUENCE [LARGE SCALE GENOMIC DNA]</scope>
    <source>
        <strain evidence="2">DSM 42041</strain>
    </source>
</reference>
<proteinExistence type="predicted"/>
<dbReference type="InterPro" id="IPR045851">
    <property type="entry name" value="AMP-bd_C_sf"/>
</dbReference>
<dbReference type="RefSeq" id="WP_311676343.1">
    <property type="nucleotide sequence ID" value="NZ_JAVREQ010000148.1"/>
</dbReference>
<accession>A0ABU2P0M4</accession>
<protein>
    <submittedName>
        <fullName evidence="1">AMP-binding protein</fullName>
    </submittedName>
</protein>
<dbReference type="Proteomes" id="UP001183414">
    <property type="component" value="Unassembled WGS sequence"/>
</dbReference>
<name>A0ABU2P0M4_9ACTN</name>
<keyword evidence="2" id="KW-1185">Reference proteome</keyword>
<sequence length="156" mass="16556">LQTGAGVVPIGVPVPGAGLFVLDQWLREVPPGVVGELYVAGRGVGIGYVRRPGLTGSRFVPCPFGAPGTRMYRTGDRVSWGADGQLRYTGRADEQVKIRGYRIELGEIQSVLASHPRVSQAVVVAHTTTSTASQGAPTADKRLVAYVVLDPEMMLV</sequence>
<gene>
    <name evidence="1" type="ORF">RM572_29045</name>
</gene>
<dbReference type="InterPro" id="IPR042099">
    <property type="entry name" value="ANL_N_sf"/>
</dbReference>
<dbReference type="SUPFAM" id="SSF56801">
    <property type="entry name" value="Acetyl-CoA synthetase-like"/>
    <property type="match status" value="1"/>
</dbReference>
<feature type="non-terminal residue" evidence="1">
    <location>
        <position position="156"/>
    </location>
</feature>
<dbReference type="PANTHER" id="PTHR45527">
    <property type="entry name" value="NONRIBOSOMAL PEPTIDE SYNTHETASE"/>
    <property type="match status" value="1"/>
</dbReference>
<dbReference type="Gene3D" id="3.30.300.30">
    <property type="match status" value="1"/>
</dbReference>
<dbReference type="Gene3D" id="3.40.50.12780">
    <property type="entry name" value="N-terminal domain of ligase-like"/>
    <property type="match status" value="1"/>
</dbReference>
<dbReference type="PANTHER" id="PTHR45527:SF1">
    <property type="entry name" value="FATTY ACID SYNTHASE"/>
    <property type="match status" value="1"/>
</dbReference>
<feature type="non-terminal residue" evidence="1">
    <location>
        <position position="1"/>
    </location>
</feature>
<evidence type="ECO:0000313" key="1">
    <source>
        <dbReference type="EMBL" id="MDT0382799.1"/>
    </source>
</evidence>
<evidence type="ECO:0000313" key="2">
    <source>
        <dbReference type="Proteomes" id="UP001183414"/>
    </source>
</evidence>
<comment type="caution">
    <text evidence="1">The sequence shown here is derived from an EMBL/GenBank/DDBJ whole genome shotgun (WGS) entry which is preliminary data.</text>
</comment>
<dbReference type="EMBL" id="JAVREQ010000148">
    <property type="protein sequence ID" value="MDT0382799.1"/>
    <property type="molecule type" value="Genomic_DNA"/>
</dbReference>
<organism evidence="1 2">
    <name type="scientific">Streptomyces hazeniae</name>
    <dbReference type="NCBI Taxonomy" id="3075538"/>
    <lineage>
        <taxon>Bacteria</taxon>
        <taxon>Bacillati</taxon>
        <taxon>Actinomycetota</taxon>
        <taxon>Actinomycetes</taxon>
        <taxon>Kitasatosporales</taxon>
        <taxon>Streptomycetaceae</taxon>
        <taxon>Streptomyces</taxon>
    </lineage>
</organism>